<name>A0ABD2VYC5_9HYME</name>
<feature type="transmembrane region" description="Helical" evidence="1">
    <location>
        <begin position="233"/>
        <end position="254"/>
    </location>
</feature>
<sequence length="529" mass="62157">MTKSLLIFVPADFHLEAGCMYGELVPSTDDVDNPDGEYKFFVLGVRDNVQQLKKEYPRGDVVPLGYYYGREKRREYWDKKLPCWIEMFLSPHSSNNYDYCLRSVILNNQKIDLNNYHSKIILYDRDYLLKTELYTEKYPADQFLELRNVLTRDESRKKSQKQYTWFGWIRAYLFSLIVLSLLHPVSWIAGILKALSPGIRFSFLGLHLIKWFESAEWMLRTLIKNKRFTLKTTNYLIAMTIDAVLGYLSIKFILHIVEDSSFYEIIYFERNVVDYVRNLIGWLMGSPAGLKLNRPLNNILGEFFLYHLHLWLSFLLAVNPVMEFGFAILLFFGKLGITCQMAIIADLLTLVSFHTYCIYVYAQRLFALQLQGLIALFRLFLGKKKNPLRNRVDSCEYETDQLFIGTSLFTILLFLMPTIWVYYFVFSTLRVIMVGLGGFLTRLKFYLQIMPIYVYFKWLFCTKETTGSIGIQLLKRQVKGPTILKTKPVMASWSITWKKSIPDTFSLHPPIEWNRIISDLIWGKLLYPL</sequence>
<evidence type="ECO:0000313" key="3">
    <source>
        <dbReference type="Proteomes" id="UP001627154"/>
    </source>
</evidence>
<dbReference type="AlphaFoldDB" id="A0ABD2VYC5"/>
<evidence type="ECO:0008006" key="4">
    <source>
        <dbReference type="Google" id="ProtNLM"/>
    </source>
</evidence>
<reference evidence="2 3" key="1">
    <citation type="journal article" date="2024" name="bioRxiv">
        <title>A reference genome for Trichogramma kaykai: A tiny desert-dwelling parasitoid wasp with competing sex-ratio distorters.</title>
        <authorList>
            <person name="Culotta J."/>
            <person name="Lindsey A.R."/>
        </authorList>
    </citation>
    <scope>NUCLEOTIDE SEQUENCE [LARGE SCALE GENOMIC DNA]</scope>
    <source>
        <strain evidence="2 3">KSX58</strain>
    </source>
</reference>
<organism evidence="2 3">
    <name type="scientific">Trichogramma kaykai</name>
    <dbReference type="NCBI Taxonomy" id="54128"/>
    <lineage>
        <taxon>Eukaryota</taxon>
        <taxon>Metazoa</taxon>
        <taxon>Ecdysozoa</taxon>
        <taxon>Arthropoda</taxon>
        <taxon>Hexapoda</taxon>
        <taxon>Insecta</taxon>
        <taxon>Pterygota</taxon>
        <taxon>Neoptera</taxon>
        <taxon>Endopterygota</taxon>
        <taxon>Hymenoptera</taxon>
        <taxon>Apocrita</taxon>
        <taxon>Proctotrupomorpha</taxon>
        <taxon>Chalcidoidea</taxon>
        <taxon>Trichogrammatidae</taxon>
        <taxon>Trichogramma</taxon>
    </lineage>
</organism>
<keyword evidence="1" id="KW-0472">Membrane</keyword>
<dbReference type="InterPro" id="IPR007720">
    <property type="entry name" value="PigQ/GPI1"/>
</dbReference>
<evidence type="ECO:0000256" key="1">
    <source>
        <dbReference type="SAM" id="Phobius"/>
    </source>
</evidence>
<feature type="transmembrane region" description="Helical" evidence="1">
    <location>
        <begin position="365"/>
        <end position="381"/>
    </location>
</feature>
<feature type="transmembrane region" description="Helical" evidence="1">
    <location>
        <begin position="194"/>
        <end position="212"/>
    </location>
</feature>
<gene>
    <name evidence="2" type="ORF">TKK_018825</name>
</gene>
<keyword evidence="1" id="KW-0812">Transmembrane</keyword>
<dbReference type="Pfam" id="PF05024">
    <property type="entry name" value="Gpi1"/>
    <property type="match status" value="1"/>
</dbReference>
<accession>A0ABD2VYC5</accession>
<evidence type="ECO:0000313" key="2">
    <source>
        <dbReference type="EMBL" id="KAL3385792.1"/>
    </source>
</evidence>
<dbReference type="EMBL" id="JBJJXI010000153">
    <property type="protein sequence ID" value="KAL3385792.1"/>
    <property type="molecule type" value="Genomic_DNA"/>
</dbReference>
<keyword evidence="1" id="KW-1133">Transmembrane helix</keyword>
<dbReference type="PANTHER" id="PTHR21329:SF3">
    <property type="entry name" value="PHOSPHATIDYLINOSITOL N-ACETYLGLUCOSAMINYLTRANSFERASE SUBUNIT Q"/>
    <property type="match status" value="1"/>
</dbReference>
<feature type="transmembrane region" description="Helical" evidence="1">
    <location>
        <begin position="402"/>
        <end position="423"/>
    </location>
</feature>
<feature type="transmembrane region" description="Helical" evidence="1">
    <location>
        <begin position="163"/>
        <end position="182"/>
    </location>
</feature>
<protein>
    <recommendedName>
        <fullName evidence="4">Phosphatidylinositol N-acetylglucosaminyltransferase subunit Q</fullName>
    </recommendedName>
</protein>
<feature type="transmembrane region" description="Helical" evidence="1">
    <location>
        <begin position="339"/>
        <end position="359"/>
    </location>
</feature>
<feature type="transmembrane region" description="Helical" evidence="1">
    <location>
        <begin position="429"/>
        <end position="447"/>
    </location>
</feature>
<feature type="transmembrane region" description="Helical" evidence="1">
    <location>
        <begin position="310"/>
        <end position="332"/>
    </location>
</feature>
<proteinExistence type="predicted"/>
<dbReference type="Proteomes" id="UP001627154">
    <property type="component" value="Unassembled WGS sequence"/>
</dbReference>
<keyword evidence="3" id="KW-1185">Reference proteome</keyword>
<comment type="caution">
    <text evidence="2">The sequence shown here is derived from an EMBL/GenBank/DDBJ whole genome shotgun (WGS) entry which is preliminary data.</text>
</comment>
<dbReference type="PANTHER" id="PTHR21329">
    <property type="entry name" value="PHOSPHATIDYLINOSITOL N-ACETYLGLUCOSAMINYLTRANSFERASE SUBUNIT Q-RELATED"/>
    <property type="match status" value="1"/>
</dbReference>